<accession>A0A1G2SGF9</accession>
<gene>
    <name evidence="2" type="ORF">A2937_02470</name>
</gene>
<feature type="transmembrane region" description="Helical" evidence="1">
    <location>
        <begin position="46"/>
        <end position="69"/>
    </location>
</feature>
<dbReference type="AlphaFoldDB" id="A0A1G2SGF9"/>
<keyword evidence="1" id="KW-0472">Membrane</keyword>
<dbReference type="STRING" id="1802727.A2937_02470"/>
<dbReference type="Proteomes" id="UP000177987">
    <property type="component" value="Unassembled WGS sequence"/>
</dbReference>
<comment type="caution">
    <text evidence="2">The sequence shown here is derived from an EMBL/GenBank/DDBJ whole genome shotgun (WGS) entry which is preliminary data.</text>
</comment>
<evidence type="ECO:0000313" key="3">
    <source>
        <dbReference type="Proteomes" id="UP000177987"/>
    </source>
</evidence>
<feature type="transmembrane region" description="Helical" evidence="1">
    <location>
        <begin position="89"/>
        <end position="107"/>
    </location>
</feature>
<name>A0A1G2SGF9_9BACT</name>
<evidence type="ECO:0000256" key="1">
    <source>
        <dbReference type="SAM" id="Phobius"/>
    </source>
</evidence>
<sequence>MQSLVISANSWHWKVYMFGAAMWAKFCNDPLYAHERPNLCSYLRVMFVYMPIMLVVNLAIYTSPLWIAGLLYNYYGPDLLIEIVMWFSWARWPAVFVAGLILALCLFDDAHDEISRVRNEQGISGDIDETDAQNVPEETDHPSFIKLFFQYLKDRHDMVCRQITPKGLQKHIPEGEYDGLL</sequence>
<proteinExistence type="predicted"/>
<keyword evidence="1" id="KW-1133">Transmembrane helix</keyword>
<organism evidence="2 3">
    <name type="scientific">Candidatus Yonathbacteria bacterium RIFCSPLOWO2_01_FULL_47_33b</name>
    <dbReference type="NCBI Taxonomy" id="1802727"/>
    <lineage>
        <taxon>Bacteria</taxon>
        <taxon>Candidatus Yonathiibacteriota</taxon>
    </lineage>
</organism>
<protein>
    <submittedName>
        <fullName evidence="2">Uncharacterized protein</fullName>
    </submittedName>
</protein>
<dbReference type="EMBL" id="MHUW01000007">
    <property type="protein sequence ID" value="OHA84034.1"/>
    <property type="molecule type" value="Genomic_DNA"/>
</dbReference>
<reference evidence="2 3" key="1">
    <citation type="journal article" date="2016" name="Nat. Commun.">
        <title>Thousands of microbial genomes shed light on interconnected biogeochemical processes in an aquifer system.</title>
        <authorList>
            <person name="Anantharaman K."/>
            <person name="Brown C.T."/>
            <person name="Hug L.A."/>
            <person name="Sharon I."/>
            <person name="Castelle C.J."/>
            <person name="Probst A.J."/>
            <person name="Thomas B.C."/>
            <person name="Singh A."/>
            <person name="Wilkins M.J."/>
            <person name="Karaoz U."/>
            <person name="Brodie E.L."/>
            <person name="Williams K.H."/>
            <person name="Hubbard S.S."/>
            <person name="Banfield J.F."/>
        </authorList>
    </citation>
    <scope>NUCLEOTIDE SEQUENCE [LARGE SCALE GENOMIC DNA]</scope>
</reference>
<evidence type="ECO:0000313" key="2">
    <source>
        <dbReference type="EMBL" id="OHA84034.1"/>
    </source>
</evidence>
<keyword evidence="1" id="KW-0812">Transmembrane</keyword>